<keyword evidence="7 15" id="KW-0436">Ligase</keyword>
<keyword evidence="6 15" id="KW-0963">Cytoplasm</keyword>
<feature type="domain" description="PurM-like C-terminal" evidence="17">
    <location>
        <begin position="178"/>
        <end position="341"/>
    </location>
</feature>
<sequence length="350" mass="36577">MSTSGESSLTYRSAGVDIDAAEDSKNRLAKLVQSTMTAGARGAFGGFGGMFRVPEGYRAPLLVSSADGVGTKIKIAIEADRHETIGHCLVNHCTNDILVQGAVPMFFLDYVAFGKLLPHVVEGVVAGVAAGCRENSCALIGGETAEMPGVYTPPDYDLAGFIVGIVEESQVITSANVREGDALVALASDGLHTNGYSLARRIISDRLKLGVHDAFPDAGGATVADVMLKVHRSYLQCLKPMLGHVHAMAHITGGGLPGNLNRALPVTLDADVDTGSWTVPSTFRVLAEAGAVAPLEMFRAFNMGVGMVVITAQENVRAITARAAECGIDAWECGKIVPGTGRVRLDGVIT</sequence>
<dbReference type="HAMAP" id="MF_00741">
    <property type="entry name" value="AIRS"/>
    <property type="match status" value="1"/>
</dbReference>
<dbReference type="PANTHER" id="PTHR10520:SF12">
    <property type="entry name" value="TRIFUNCTIONAL PURINE BIOSYNTHETIC PROTEIN ADENOSINE-3"/>
    <property type="match status" value="1"/>
</dbReference>
<dbReference type="Proteomes" id="UP000500938">
    <property type="component" value="Chromosome"/>
</dbReference>
<evidence type="ECO:0000259" key="17">
    <source>
        <dbReference type="Pfam" id="PF02769"/>
    </source>
</evidence>
<evidence type="ECO:0000256" key="5">
    <source>
        <dbReference type="ARBA" id="ARBA00020367"/>
    </source>
</evidence>
<dbReference type="SUPFAM" id="SSF56042">
    <property type="entry name" value="PurM C-terminal domain-like"/>
    <property type="match status" value="1"/>
</dbReference>
<dbReference type="AlphaFoldDB" id="A0A6M4IP20"/>
<evidence type="ECO:0000256" key="10">
    <source>
        <dbReference type="ARBA" id="ARBA00022840"/>
    </source>
</evidence>
<accession>A0A6M4IP20</accession>
<evidence type="ECO:0000256" key="1">
    <source>
        <dbReference type="ARBA" id="ARBA00004496"/>
    </source>
</evidence>
<dbReference type="InterPro" id="IPR010918">
    <property type="entry name" value="PurM-like_C_dom"/>
</dbReference>
<keyword evidence="9 15" id="KW-0658">Purine biosynthesis</keyword>
<evidence type="ECO:0000256" key="6">
    <source>
        <dbReference type="ARBA" id="ARBA00022490"/>
    </source>
</evidence>
<dbReference type="EMBL" id="CP053085">
    <property type="protein sequence ID" value="QJR35257.1"/>
    <property type="molecule type" value="Genomic_DNA"/>
</dbReference>
<protein>
    <recommendedName>
        <fullName evidence="5 15">Phosphoribosylformylglycinamidine cyclo-ligase</fullName>
        <ecNumber evidence="4 15">6.3.3.1</ecNumber>
    </recommendedName>
    <alternativeName>
        <fullName evidence="12 15">AIR synthase</fullName>
    </alternativeName>
    <alternativeName>
        <fullName evidence="13 15">AIRS</fullName>
    </alternativeName>
    <alternativeName>
        <fullName evidence="11 15">Phosphoribosyl-aminoimidazole synthetase</fullName>
    </alternativeName>
</protein>
<evidence type="ECO:0000313" key="18">
    <source>
        <dbReference type="EMBL" id="QJR35257.1"/>
    </source>
</evidence>
<name>A0A6M4IP20_9BACT</name>
<dbReference type="GO" id="GO:0004637">
    <property type="term" value="F:phosphoribosylamine-glycine ligase activity"/>
    <property type="evidence" value="ECO:0007669"/>
    <property type="project" value="TreeGrafter"/>
</dbReference>
<keyword evidence="10 15" id="KW-0067">ATP-binding</keyword>
<evidence type="ECO:0000256" key="7">
    <source>
        <dbReference type="ARBA" id="ARBA00022598"/>
    </source>
</evidence>
<dbReference type="NCBIfam" id="TIGR00878">
    <property type="entry name" value="purM"/>
    <property type="match status" value="1"/>
</dbReference>
<dbReference type="Gene3D" id="3.30.1330.10">
    <property type="entry name" value="PurM-like, N-terminal domain"/>
    <property type="match status" value="1"/>
</dbReference>
<dbReference type="InterPro" id="IPR004733">
    <property type="entry name" value="PurM_cligase"/>
</dbReference>
<dbReference type="GO" id="GO:0005829">
    <property type="term" value="C:cytosol"/>
    <property type="evidence" value="ECO:0007669"/>
    <property type="project" value="TreeGrafter"/>
</dbReference>
<dbReference type="Gene3D" id="3.90.650.10">
    <property type="entry name" value="PurM-like C-terminal domain"/>
    <property type="match status" value="1"/>
</dbReference>
<dbReference type="FunFam" id="3.90.650.10:FF:000011">
    <property type="entry name" value="Phosphoribosylformylglycinamidine cyclo-ligase"/>
    <property type="match status" value="1"/>
</dbReference>
<comment type="similarity">
    <text evidence="3 15">Belongs to the AIR synthase family.</text>
</comment>
<dbReference type="GO" id="GO:0004641">
    <property type="term" value="F:phosphoribosylformylglycinamidine cyclo-ligase activity"/>
    <property type="evidence" value="ECO:0007669"/>
    <property type="project" value="UniProtKB-UniRule"/>
</dbReference>
<dbReference type="Pfam" id="PF00586">
    <property type="entry name" value="AIRS"/>
    <property type="match status" value="1"/>
</dbReference>
<dbReference type="InterPro" id="IPR036921">
    <property type="entry name" value="PurM-like_N_sf"/>
</dbReference>
<evidence type="ECO:0000256" key="11">
    <source>
        <dbReference type="ARBA" id="ARBA00031908"/>
    </source>
</evidence>
<proteinExistence type="inferred from homology"/>
<dbReference type="UniPathway" id="UPA00074">
    <property type="reaction ID" value="UER00129"/>
</dbReference>
<reference evidence="18 19" key="1">
    <citation type="submission" date="2020-05" db="EMBL/GenBank/DDBJ databases">
        <title>Complete genome sequence of Gemmatimonas greenlandica TET16.</title>
        <authorList>
            <person name="Zeng Y."/>
        </authorList>
    </citation>
    <scope>NUCLEOTIDE SEQUENCE [LARGE SCALE GENOMIC DNA]</scope>
    <source>
        <strain evidence="18 19">TET16</strain>
    </source>
</reference>
<dbReference type="InterPro" id="IPR036676">
    <property type="entry name" value="PurM-like_C_sf"/>
</dbReference>
<evidence type="ECO:0000256" key="13">
    <source>
        <dbReference type="ARBA" id="ARBA00033093"/>
    </source>
</evidence>
<evidence type="ECO:0000259" key="16">
    <source>
        <dbReference type="Pfam" id="PF00586"/>
    </source>
</evidence>
<dbReference type="RefSeq" id="WP_171224687.1">
    <property type="nucleotide sequence ID" value="NZ_CP053085.1"/>
</dbReference>
<evidence type="ECO:0000256" key="4">
    <source>
        <dbReference type="ARBA" id="ARBA00013047"/>
    </source>
</evidence>
<evidence type="ECO:0000256" key="3">
    <source>
        <dbReference type="ARBA" id="ARBA00010280"/>
    </source>
</evidence>
<evidence type="ECO:0000256" key="14">
    <source>
        <dbReference type="ARBA" id="ARBA00049057"/>
    </source>
</evidence>
<evidence type="ECO:0000256" key="2">
    <source>
        <dbReference type="ARBA" id="ARBA00004686"/>
    </source>
</evidence>
<feature type="domain" description="PurM-like N-terminal" evidence="16">
    <location>
        <begin position="62"/>
        <end position="166"/>
    </location>
</feature>
<dbReference type="KEGG" id="ggr:HKW67_06950"/>
<gene>
    <name evidence="15" type="primary">purM</name>
    <name evidence="18" type="ORF">HKW67_06950</name>
</gene>
<dbReference type="InterPro" id="IPR016188">
    <property type="entry name" value="PurM-like_N"/>
</dbReference>
<dbReference type="GO" id="GO:0006189">
    <property type="term" value="P:'de novo' IMP biosynthetic process"/>
    <property type="evidence" value="ECO:0007669"/>
    <property type="project" value="UniProtKB-UniRule"/>
</dbReference>
<dbReference type="SUPFAM" id="SSF55326">
    <property type="entry name" value="PurM N-terminal domain-like"/>
    <property type="match status" value="1"/>
</dbReference>
<evidence type="ECO:0000256" key="12">
    <source>
        <dbReference type="ARBA" id="ARBA00032931"/>
    </source>
</evidence>
<evidence type="ECO:0000256" key="8">
    <source>
        <dbReference type="ARBA" id="ARBA00022741"/>
    </source>
</evidence>
<keyword evidence="8 15" id="KW-0547">Nucleotide-binding</keyword>
<dbReference type="FunFam" id="3.30.1330.10:FF:000001">
    <property type="entry name" value="Phosphoribosylformylglycinamidine cyclo-ligase"/>
    <property type="match status" value="1"/>
</dbReference>
<dbReference type="GO" id="GO:0046084">
    <property type="term" value="P:adenine biosynthetic process"/>
    <property type="evidence" value="ECO:0007669"/>
    <property type="project" value="TreeGrafter"/>
</dbReference>
<keyword evidence="19" id="KW-1185">Reference proteome</keyword>
<comment type="pathway">
    <text evidence="2 15">Purine metabolism; IMP biosynthesis via de novo pathway; 5-amino-1-(5-phospho-D-ribosyl)imidazole from N(2)-formyl-N(1)-(5-phospho-D-ribosyl)glycinamide: step 2/2.</text>
</comment>
<dbReference type="Pfam" id="PF02769">
    <property type="entry name" value="AIRS_C"/>
    <property type="match status" value="1"/>
</dbReference>
<organism evidence="18 19">
    <name type="scientific">Gemmatimonas groenlandica</name>
    <dbReference type="NCBI Taxonomy" id="2732249"/>
    <lineage>
        <taxon>Bacteria</taxon>
        <taxon>Pseudomonadati</taxon>
        <taxon>Gemmatimonadota</taxon>
        <taxon>Gemmatimonadia</taxon>
        <taxon>Gemmatimonadales</taxon>
        <taxon>Gemmatimonadaceae</taxon>
        <taxon>Gemmatimonas</taxon>
    </lineage>
</organism>
<dbReference type="GO" id="GO:0005524">
    <property type="term" value="F:ATP binding"/>
    <property type="evidence" value="ECO:0007669"/>
    <property type="project" value="UniProtKB-KW"/>
</dbReference>
<evidence type="ECO:0000256" key="15">
    <source>
        <dbReference type="HAMAP-Rule" id="MF_00741"/>
    </source>
</evidence>
<dbReference type="PANTHER" id="PTHR10520">
    <property type="entry name" value="TRIFUNCTIONAL PURINE BIOSYNTHETIC PROTEIN ADENOSINE-3-RELATED"/>
    <property type="match status" value="1"/>
</dbReference>
<comment type="subcellular location">
    <subcellularLocation>
        <location evidence="1 15">Cytoplasm</location>
    </subcellularLocation>
</comment>
<dbReference type="CDD" id="cd02196">
    <property type="entry name" value="PurM"/>
    <property type="match status" value="1"/>
</dbReference>
<evidence type="ECO:0000313" key="19">
    <source>
        <dbReference type="Proteomes" id="UP000500938"/>
    </source>
</evidence>
<dbReference type="EC" id="6.3.3.1" evidence="4 15"/>
<evidence type="ECO:0000256" key="9">
    <source>
        <dbReference type="ARBA" id="ARBA00022755"/>
    </source>
</evidence>
<comment type="catalytic activity">
    <reaction evidence="14 15">
        <text>2-formamido-N(1)-(5-O-phospho-beta-D-ribosyl)acetamidine + ATP = 5-amino-1-(5-phospho-beta-D-ribosyl)imidazole + ADP + phosphate + H(+)</text>
        <dbReference type="Rhea" id="RHEA:23032"/>
        <dbReference type="ChEBI" id="CHEBI:15378"/>
        <dbReference type="ChEBI" id="CHEBI:30616"/>
        <dbReference type="ChEBI" id="CHEBI:43474"/>
        <dbReference type="ChEBI" id="CHEBI:137981"/>
        <dbReference type="ChEBI" id="CHEBI:147287"/>
        <dbReference type="ChEBI" id="CHEBI:456216"/>
        <dbReference type="EC" id="6.3.3.1"/>
    </reaction>
</comment>